<proteinExistence type="predicted"/>
<reference evidence="2" key="1">
    <citation type="submission" date="2018-10" db="EMBL/GenBank/DDBJ databases">
        <title>Iterative Subtractive Binning of Freshwater Chronoseries Metagenomes Recovers Nearly Complete Genomes from over Four Hundred Novel Species.</title>
        <authorList>
            <person name="Rodriguez-R L.M."/>
            <person name="Tsementzi D."/>
            <person name="Luo C."/>
            <person name="Konstantinidis K.T."/>
        </authorList>
    </citation>
    <scope>NUCLEOTIDE SEQUENCE</scope>
    <source>
        <strain evidence="2">WB7_6_001</strain>
    </source>
</reference>
<dbReference type="Proteomes" id="UP000713222">
    <property type="component" value="Unassembled WGS sequence"/>
</dbReference>
<protein>
    <submittedName>
        <fullName evidence="2">Uncharacterized protein</fullName>
    </submittedName>
</protein>
<comment type="caution">
    <text evidence="2">The sequence shown here is derived from an EMBL/GenBank/DDBJ whole genome shotgun (WGS) entry which is preliminary data.</text>
</comment>
<accession>A0A964V5M4</accession>
<dbReference type="AlphaFoldDB" id="A0A964V5M4"/>
<name>A0A964V5M4_9PROT</name>
<evidence type="ECO:0000256" key="1">
    <source>
        <dbReference type="SAM" id="MobiDB-lite"/>
    </source>
</evidence>
<dbReference type="EMBL" id="RGET01000159">
    <property type="protein sequence ID" value="NBN88539.1"/>
    <property type="molecule type" value="Genomic_DNA"/>
</dbReference>
<evidence type="ECO:0000313" key="2">
    <source>
        <dbReference type="EMBL" id="NBN88539.1"/>
    </source>
</evidence>
<gene>
    <name evidence="2" type="ORF">EBV32_05590</name>
</gene>
<organism evidence="2 3">
    <name type="scientific">Candidatus Fonsibacter lacus</name>
    <dbReference type="NCBI Taxonomy" id="2576439"/>
    <lineage>
        <taxon>Bacteria</taxon>
        <taxon>Pseudomonadati</taxon>
        <taxon>Pseudomonadota</taxon>
        <taxon>Alphaproteobacteria</taxon>
        <taxon>Candidatus Pelagibacterales</taxon>
        <taxon>Candidatus Pelagibacterales incertae sedis</taxon>
        <taxon>Candidatus Fonsibacter</taxon>
    </lineage>
</organism>
<feature type="region of interest" description="Disordered" evidence="1">
    <location>
        <begin position="84"/>
        <end position="111"/>
    </location>
</feature>
<feature type="compositionally biased region" description="Acidic residues" evidence="1">
    <location>
        <begin position="84"/>
        <end position="97"/>
    </location>
</feature>
<evidence type="ECO:0000313" key="3">
    <source>
        <dbReference type="Proteomes" id="UP000713222"/>
    </source>
</evidence>
<sequence>MKNSTLLEKIKAMLSNEIKLEQMLMGDGVTKIEAETFEAGKEVFVVTEDEQKIAVPVGEYELEDGRILVIVEEGIISEVKEKEEEVEEEVKEEETTEEMPKEEEMSEAVATPKKTIESIVKETFFSEIERLKEENEMLKAELAKITKVDEVATEATELSEIPAPISFNPENESAVTHVRLFFFRYFA</sequence>